<dbReference type="PANTHER" id="PTHR48200">
    <property type="entry name" value="PROTEIN, PUTATIVE-RELATED"/>
    <property type="match status" value="1"/>
</dbReference>
<accession>A0A7J8U692</accession>
<evidence type="ECO:0000259" key="1">
    <source>
        <dbReference type="Pfam" id="PF24924"/>
    </source>
</evidence>
<gene>
    <name evidence="2" type="ORF">Goklo_013908</name>
</gene>
<name>A0A7J8U692_9ROSI</name>
<protein>
    <recommendedName>
        <fullName evidence="1">DUF7745 domain-containing protein</fullName>
    </recommendedName>
</protein>
<evidence type="ECO:0000313" key="3">
    <source>
        <dbReference type="Proteomes" id="UP000593573"/>
    </source>
</evidence>
<sequence>MKKGFLGKVEDNPAVRTWSEATQHEKGNSLAEGYWNDEVRQLFYSNYGDLSYLFDMKVDKRLFRVLAQFWNATYSCFTFEKVDLISTVEEYTALLWCPKIQVDRAYSRAVSVPTFLKKLMNISWMSEQWVATRIKQKGDSKCIPWKNLKDIILTHPDTKKKVDVFALSIYGLVVFP</sequence>
<dbReference type="PANTHER" id="PTHR48200:SF1">
    <property type="entry name" value="AMINOTRANSFERASE-LIKE PLANT MOBILE DOMAIN-CONTAINING PROTEIN"/>
    <property type="match status" value="1"/>
</dbReference>
<dbReference type="OrthoDB" id="1430424at2759"/>
<dbReference type="AlphaFoldDB" id="A0A7J8U692"/>
<feature type="domain" description="DUF7745" evidence="1">
    <location>
        <begin position="38"/>
        <end position="176"/>
    </location>
</feature>
<organism evidence="2 3">
    <name type="scientific">Gossypium klotzschianum</name>
    <dbReference type="NCBI Taxonomy" id="34286"/>
    <lineage>
        <taxon>Eukaryota</taxon>
        <taxon>Viridiplantae</taxon>
        <taxon>Streptophyta</taxon>
        <taxon>Embryophyta</taxon>
        <taxon>Tracheophyta</taxon>
        <taxon>Spermatophyta</taxon>
        <taxon>Magnoliopsida</taxon>
        <taxon>eudicotyledons</taxon>
        <taxon>Gunneridae</taxon>
        <taxon>Pentapetalae</taxon>
        <taxon>rosids</taxon>
        <taxon>malvids</taxon>
        <taxon>Malvales</taxon>
        <taxon>Malvaceae</taxon>
        <taxon>Malvoideae</taxon>
        <taxon>Gossypium</taxon>
    </lineage>
</organism>
<feature type="non-terminal residue" evidence="2">
    <location>
        <position position="1"/>
    </location>
</feature>
<keyword evidence="3" id="KW-1185">Reference proteome</keyword>
<dbReference type="Pfam" id="PF24924">
    <property type="entry name" value="DUF7745"/>
    <property type="match status" value="1"/>
</dbReference>
<dbReference type="EMBL" id="JABFAB010000004">
    <property type="protein sequence ID" value="MBA0645869.1"/>
    <property type="molecule type" value="Genomic_DNA"/>
</dbReference>
<dbReference type="Proteomes" id="UP000593573">
    <property type="component" value="Unassembled WGS sequence"/>
</dbReference>
<dbReference type="InterPro" id="IPR056647">
    <property type="entry name" value="DUF7745"/>
</dbReference>
<evidence type="ECO:0000313" key="2">
    <source>
        <dbReference type="EMBL" id="MBA0645869.1"/>
    </source>
</evidence>
<reference evidence="2 3" key="1">
    <citation type="journal article" date="2019" name="Genome Biol. Evol.">
        <title>Insights into the evolution of the New World diploid cottons (Gossypium, subgenus Houzingenia) based on genome sequencing.</title>
        <authorList>
            <person name="Grover C.E."/>
            <person name="Arick M.A. 2nd"/>
            <person name="Thrash A."/>
            <person name="Conover J.L."/>
            <person name="Sanders W.S."/>
            <person name="Peterson D.G."/>
            <person name="Frelichowski J.E."/>
            <person name="Scheffler J.A."/>
            <person name="Scheffler B.E."/>
            <person name="Wendel J.F."/>
        </authorList>
    </citation>
    <scope>NUCLEOTIDE SEQUENCE [LARGE SCALE GENOMIC DNA]</scope>
    <source>
        <strain evidence="2">57</strain>
        <tissue evidence="2">Leaf</tissue>
    </source>
</reference>
<proteinExistence type="predicted"/>
<comment type="caution">
    <text evidence="2">The sequence shown here is derived from an EMBL/GenBank/DDBJ whole genome shotgun (WGS) entry which is preliminary data.</text>
</comment>